<proteinExistence type="predicted"/>
<gene>
    <name evidence="1" type="ORF">OCBIM_22036872mg</name>
</gene>
<organism evidence="1">
    <name type="scientific">Octopus bimaculoides</name>
    <name type="common">California two-spotted octopus</name>
    <dbReference type="NCBI Taxonomy" id="37653"/>
    <lineage>
        <taxon>Eukaryota</taxon>
        <taxon>Metazoa</taxon>
        <taxon>Spiralia</taxon>
        <taxon>Lophotrochozoa</taxon>
        <taxon>Mollusca</taxon>
        <taxon>Cephalopoda</taxon>
        <taxon>Coleoidea</taxon>
        <taxon>Octopodiformes</taxon>
        <taxon>Octopoda</taxon>
        <taxon>Incirrata</taxon>
        <taxon>Octopodidae</taxon>
        <taxon>Octopus</taxon>
    </lineage>
</organism>
<protein>
    <submittedName>
        <fullName evidence="1">Uncharacterized protein</fullName>
    </submittedName>
</protein>
<accession>A0A0L8GAU7</accession>
<name>A0A0L8GAU7_OCTBM</name>
<sequence>MFLHILILLSGINLLQRARIIDIKILSFILSYFFHFFSSFAQPSHSMPIFCYQATIHIIHFILHLKIELLFAKREEFLELFLFCILATVFQSFNFNCKLDHTGNRSYQLLPKYLNFEGAIMTSYFCASDSFLSFNYITCPHIVYIAYPVPCAEFLLASFLHIEHIHIPNGSRFLFSFLL</sequence>
<reference evidence="1" key="1">
    <citation type="submission" date="2015-07" db="EMBL/GenBank/DDBJ databases">
        <title>MeaNS - Measles Nucleotide Surveillance Program.</title>
        <authorList>
            <person name="Tran T."/>
            <person name="Druce J."/>
        </authorList>
    </citation>
    <scope>NUCLEOTIDE SEQUENCE</scope>
    <source>
        <strain evidence="1">UCB-OBI-ISO-001</strain>
        <tissue evidence="1">Gonad</tissue>
    </source>
</reference>
<dbReference type="EMBL" id="KQ422887">
    <property type="protein sequence ID" value="KOF74058.1"/>
    <property type="molecule type" value="Genomic_DNA"/>
</dbReference>
<evidence type="ECO:0000313" key="1">
    <source>
        <dbReference type="EMBL" id="KOF74058.1"/>
    </source>
</evidence>
<dbReference type="AlphaFoldDB" id="A0A0L8GAU7"/>